<dbReference type="InterPro" id="IPR019734">
    <property type="entry name" value="TPR_rpt"/>
</dbReference>
<dbReference type="PANTHER" id="PTHR46082">
    <property type="entry name" value="ATP/GTP-BINDING PROTEIN-RELATED"/>
    <property type="match status" value="1"/>
</dbReference>
<dbReference type="EMBL" id="JARIHO010000017">
    <property type="protein sequence ID" value="KAJ7348471.1"/>
    <property type="molecule type" value="Genomic_DNA"/>
</dbReference>
<dbReference type="InterPro" id="IPR053137">
    <property type="entry name" value="NLR-like"/>
</dbReference>
<dbReference type="InterPro" id="IPR056681">
    <property type="entry name" value="DUF7779"/>
</dbReference>
<dbReference type="InterPro" id="IPR027417">
    <property type="entry name" value="P-loop_NTPase"/>
</dbReference>
<sequence>MSTSRPQNAPIPTSSQSTEMPCEASPSDWLANSLLTARMITAAAECAPFPYVKGVFGAVVVLLETVEKVKKNRDSLKELCENITEIIGIVQDEIATHGNTSALKFKGLCEQLQSCLGDIFKTVQDLTKKAKGFRGRLKEILKTSSVADTISTYQGRIQELRLNFLLQASVEMNFRLHDVQAMISPHFPVSPVIQRVKNFPPASPIFQGRQNILDQMQQFFSTDSGNQKIFLLYGLGGAGKSQIALKFAEDSAFRFSDMFMVDTTTTKTIETGLKNIVATKNCGTTWQDALKWLVANQDGWLLFFDNADDPTINLYKFFPKCKHGNILITSRNPGLCPHVGSHSLVSDLEETDAVQLLLRSASKEVTDRNRGTATGIVKALSCFPLAIIQAGAFIAKSQALEDYLELYLANRARLLSEKPTQSHDDYAWTVYTTWKISFDQLSKPAAMLFQLCSFLHHERISQEIFSDASKYEFRAIAPPTNELQHALDFLSHFLDTNGNWDPLCFIDTTTELTAYSLINFDDTGHCFSIHPLVHQWSQSSVHDRNSYCLCIYAIMGMHLAQISPKNTKMASVRVLPHIDSLLRGMDQSTTIFMENYAKAYLDAQRPQDAHNLYVALLKKQKQLHPGAKLDSDTVRTMGNVALTHRLLGRFIEAKDLEIEVLERQENVFGRDKAETWYAMHNLAMSYSALGQFEEAKHLQSDVLKEQKRYLGEDNPSVLWTMGDLALIYYKMGRSDDAQKLYVQVLKTQKKILGDEHPDTLQTMCHLAMMYRKIHKFPEAEKLYTVVLEKQSKIFGENHIHTLKAMLNLASVYQKLGQWKEAGELEAAVFEKQRAILGEEHPDTLRSMGNLATTYHQLGQLEKAQDLEQVALAQRKRIFGDHHPETLWTMGRLAATWKALGKLKEAEDLSMFTKNCYIERLQEQRKNLNDDHPDILQTMGGLAWAHQKLGELGEAEKLGKETLERRRNIFGLEHAQTLQAMITLAGIYDELSQFNQAEELQREVLRIQGSVLGEYHIKTLKAGVDLAWTYNKLGKSNEAESLFAAVLEKQKEVLGKDHAETLWTAAKLAYIYHQLDRFNDAERLEIEVLQKRINSLGKDHPDTRKAMEYLAVTYRALGKSEEAEELDKEVKADCKVKF</sequence>
<evidence type="ECO:0000313" key="4">
    <source>
        <dbReference type="Proteomes" id="UP001218218"/>
    </source>
</evidence>
<organism evidence="3 4">
    <name type="scientific">Mycena albidolilacea</name>
    <dbReference type="NCBI Taxonomy" id="1033008"/>
    <lineage>
        <taxon>Eukaryota</taxon>
        <taxon>Fungi</taxon>
        <taxon>Dikarya</taxon>
        <taxon>Basidiomycota</taxon>
        <taxon>Agaricomycotina</taxon>
        <taxon>Agaricomycetes</taxon>
        <taxon>Agaricomycetidae</taxon>
        <taxon>Agaricales</taxon>
        <taxon>Marasmiineae</taxon>
        <taxon>Mycenaceae</taxon>
        <taxon>Mycena</taxon>
    </lineage>
</organism>
<dbReference type="PRINTS" id="PR00381">
    <property type="entry name" value="KINESINLIGHT"/>
</dbReference>
<dbReference type="CDD" id="cd21037">
    <property type="entry name" value="MLKL_NTD"/>
    <property type="match status" value="1"/>
</dbReference>
<dbReference type="SMART" id="SM00028">
    <property type="entry name" value="TPR"/>
    <property type="match status" value="8"/>
</dbReference>
<name>A0AAD7A2W8_9AGAR</name>
<evidence type="ECO:0000256" key="1">
    <source>
        <dbReference type="SAM" id="MobiDB-lite"/>
    </source>
</evidence>
<feature type="compositionally biased region" description="Polar residues" evidence="1">
    <location>
        <begin position="1"/>
        <end position="19"/>
    </location>
</feature>
<reference evidence="3" key="1">
    <citation type="submission" date="2023-03" db="EMBL/GenBank/DDBJ databases">
        <title>Massive genome expansion in bonnet fungi (Mycena s.s.) driven by repeated elements and novel gene families across ecological guilds.</title>
        <authorList>
            <consortium name="Lawrence Berkeley National Laboratory"/>
            <person name="Harder C.B."/>
            <person name="Miyauchi S."/>
            <person name="Viragh M."/>
            <person name="Kuo A."/>
            <person name="Thoen E."/>
            <person name="Andreopoulos B."/>
            <person name="Lu D."/>
            <person name="Skrede I."/>
            <person name="Drula E."/>
            <person name="Henrissat B."/>
            <person name="Morin E."/>
            <person name="Kohler A."/>
            <person name="Barry K."/>
            <person name="LaButti K."/>
            <person name="Morin E."/>
            <person name="Salamov A."/>
            <person name="Lipzen A."/>
            <person name="Mereny Z."/>
            <person name="Hegedus B."/>
            <person name="Baldrian P."/>
            <person name="Stursova M."/>
            <person name="Weitz H."/>
            <person name="Taylor A."/>
            <person name="Grigoriev I.V."/>
            <person name="Nagy L.G."/>
            <person name="Martin F."/>
            <person name="Kauserud H."/>
        </authorList>
    </citation>
    <scope>NUCLEOTIDE SEQUENCE</scope>
    <source>
        <strain evidence="3">CBHHK002</strain>
    </source>
</reference>
<dbReference type="Gene3D" id="3.40.50.300">
    <property type="entry name" value="P-loop containing nucleotide triphosphate hydrolases"/>
    <property type="match status" value="1"/>
</dbReference>
<accession>A0AAD7A2W8</accession>
<dbReference type="InterPro" id="IPR011990">
    <property type="entry name" value="TPR-like_helical_dom_sf"/>
</dbReference>
<keyword evidence="4" id="KW-1185">Reference proteome</keyword>
<proteinExistence type="predicted"/>
<dbReference type="PANTHER" id="PTHR46082:SF6">
    <property type="entry name" value="AAA+ ATPASE DOMAIN-CONTAINING PROTEIN-RELATED"/>
    <property type="match status" value="1"/>
</dbReference>
<dbReference type="Pfam" id="PF25000">
    <property type="entry name" value="DUF7779"/>
    <property type="match status" value="1"/>
</dbReference>
<gene>
    <name evidence="3" type="ORF">DFH08DRAFT_743874</name>
</gene>
<dbReference type="AlphaFoldDB" id="A0AAD7A2W8"/>
<dbReference type="Gene3D" id="1.20.930.20">
    <property type="entry name" value="Adaptor protein Cbl, N-terminal domain"/>
    <property type="match status" value="1"/>
</dbReference>
<dbReference type="SUPFAM" id="SSF48452">
    <property type="entry name" value="TPR-like"/>
    <property type="match status" value="5"/>
</dbReference>
<feature type="domain" description="DUF7779" evidence="2">
    <location>
        <begin position="437"/>
        <end position="541"/>
    </location>
</feature>
<dbReference type="Proteomes" id="UP001218218">
    <property type="component" value="Unassembled WGS sequence"/>
</dbReference>
<dbReference type="Pfam" id="PF13424">
    <property type="entry name" value="TPR_12"/>
    <property type="match status" value="5"/>
</dbReference>
<evidence type="ECO:0000259" key="2">
    <source>
        <dbReference type="Pfam" id="PF25000"/>
    </source>
</evidence>
<dbReference type="Gene3D" id="1.25.40.10">
    <property type="entry name" value="Tetratricopeptide repeat domain"/>
    <property type="match status" value="4"/>
</dbReference>
<dbReference type="GO" id="GO:0007166">
    <property type="term" value="P:cell surface receptor signaling pathway"/>
    <property type="evidence" value="ECO:0007669"/>
    <property type="project" value="InterPro"/>
</dbReference>
<dbReference type="InterPro" id="IPR059179">
    <property type="entry name" value="MLKL-like_MCAfunc"/>
</dbReference>
<dbReference type="InterPro" id="IPR036537">
    <property type="entry name" value="Adaptor_Cbl_N_dom_sf"/>
</dbReference>
<evidence type="ECO:0000313" key="3">
    <source>
        <dbReference type="EMBL" id="KAJ7348471.1"/>
    </source>
</evidence>
<protein>
    <recommendedName>
        <fullName evidence="2">DUF7779 domain-containing protein</fullName>
    </recommendedName>
</protein>
<dbReference type="SUPFAM" id="SSF52540">
    <property type="entry name" value="P-loop containing nucleoside triphosphate hydrolases"/>
    <property type="match status" value="1"/>
</dbReference>
<dbReference type="Pfam" id="PF13374">
    <property type="entry name" value="TPR_10"/>
    <property type="match status" value="1"/>
</dbReference>
<feature type="region of interest" description="Disordered" evidence="1">
    <location>
        <begin position="1"/>
        <end position="24"/>
    </location>
</feature>
<comment type="caution">
    <text evidence="3">The sequence shown here is derived from an EMBL/GenBank/DDBJ whole genome shotgun (WGS) entry which is preliminary data.</text>
</comment>